<dbReference type="EMBL" id="JAYKXP010000019">
    <property type="protein sequence ID" value="KAK7047704.1"/>
    <property type="molecule type" value="Genomic_DNA"/>
</dbReference>
<reference evidence="4 5" key="1">
    <citation type="submission" date="2024-01" db="EMBL/GenBank/DDBJ databases">
        <title>A draft genome for a cacao thread blight-causing isolate of Paramarasmius palmivorus.</title>
        <authorList>
            <person name="Baruah I.K."/>
            <person name="Bukari Y."/>
            <person name="Amoako-Attah I."/>
            <person name="Meinhardt L.W."/>
            <person name="Bailey B.A."/>
            <person name="Cohen S.P."/>
        </authorList>
    </citation>
    <scope>NUCLEOTIDE SEQUENCE [LARGE SCALE GENOMIC DNA]</scope>
    <source>
        <strain evidence="4 5">GH-12</strain>
    </source>
</reference>
<feature type="compositionally biased region" description="Low complexity" evidence="2">
    <location>
        <begin position="494"/>
        <end position="527"/>
    </location>
</feature>
<keyword evidence="1" id="KW-0653">Protein transport</keyword>
<dbReference type="InterPro" id="IPR050365">
    <property type="entry name" value="TIM50"/>
</dbReference>
<evidence type="ECO:0000256" key="2">
    <source>
        <dbReference type="SAM" id="MobiDB-lite"/>
    </source>
</evidence>
<dbReference type="PROSITE" id="PS50969">
    <property type="entry name" value="FCP1"/>
    <property type="match status" value="1"/>
</dbReference>
<dbReference type="GO" id="GO:0015031">
    <property type="term" value="P:protein transport"/>
    <property type="evidence" value="ECO:0007669"/>
    <property type="project" value="UniProtKB-KW"/>
</dbReference>
<keyword evidence="1" id="KW-0496">Mitochondrion</keyword>
<dbReference type="AlphaFoldDB" id="A0AAW0DBA1"/>
<feature type="compositionally biased region" description="Basic residues" evidence="2">
    <location>
        <begin position="393"/>
        <end position="405"/>
    </location>
</feature>
<feature type="region of interest" description="Disordered" evidence="2">
    <location>
        <begin position="1"/>
        <end position="67"/>
    </location>
</feature>
<evidence type="ECO:0000259" key="3">
    <source>
        <dbReference type="PROSITE" id="PS50969"/>
    </source>
</evidence>
<dbReference type="SMART" id="SM00577">
    <property type="entry name" value="CPDc"/>
    <property type="match status" value="1"/>
</dbReference>
<accession>A0AAW0DBA1</accession>
<keyword evidence="1" id="KW-0811">Translocation</keyword>
<feature type="compositionally biased region" description="Pro residues" evidence="2">
    <location>
        <begin position="19"/>
        <end position="30"/>
    </location>
</feature>
<comment type="caution">
    <text evidence="4">The sequence shown here is derived from an EMBL/GenBank/DDBJ whole genome shotgun (WGS) entry which is preliminary data.</text>
</comment>
<feature type="compositionally biased region" description="Basic and acidic residues" evidence="2">
    <location>
        <begin position="406"/>
        <end position="421"/>
    </location>
</feature>
<feature type="region of interest" description="Disordered" evidence="2">
    <location>
        <begin position="165"/>
        <end position="205"/>
    </location>
</feature>
<dbReference type="InterPro" id="IPR004274">
    <property type="entry name" value="FCP1_dom"/>
</dbReference>
<dbReference type="GO" id="GO:0005744">
    <property type="term" value="C:TIM23 mitochondrial import inner membrane translocase complex"/>
    <property type="evidence" value="ECO:0007669"/>
    <property type="project" value="UniProtKB-UniRule"/>
</dbReference>
<keyword evidence="1" id="KW-0813">Transport</keyword>
<dbReference type="Gene3D" id="3.40.50.1000">
    <property type="entry name" value="HAD superfamily/HAD-like"/>
    <property type="match status" value="1"/>
</dbReference>
<keyword evidence="5" id="KW-1185">Reference proteome</keyword>
<name>A0AAW0DBA1_9AGAR</name>
<feature type="region of interest" description="Disordered" evidence="2">
    <location>
        <begin position="449"/>
        <end position="527"/>
    </location>
</feature>
<evidence type="ECO:0000313" key="5">
    <source>
        <dbReference type="Proteomes" id="UP001383192"/>
    </source>
</evidence>
<gene>
    <name evidence="4" type="ORF">VNI00_006474</name>
</gene>
<feature type="compositionally biased region" description="Low complexity" evidence="2">
    <location>
        <begin position="354"/>
        <end position="373"/>
    </location>
</feature>
<feature type="compositionally biased region" description="Polar residues" evidence="2">
    <location>
        <begin position="455"/>
        <end position="479"/>
    </location>
</feature>
<keyword evidence="1" id="KW-0809">Transit peptide</keyword>
<dbReference type="PANTHER" id="PTHR12210">
    <property type="entry name" value="DULLARD PROTEIN PHOSPHATASE"/>
    <property type="match status" value="1"/>
</dbReference>
<sequence>MYEDDGGTWATDYSDAYNTPPPVSSTPPQPQTQTNSKKQTRKRKRTDSTLPSNQPNPSTPPPLKPSEEYFIISNTPSQTLAIPSNQRKLLILDLNGTLCFREPHANPNTYNQRERPLRKVHARPYADVLKEYLWHEETKAWLDVMVWSSAMPGSVRGMVGSVWGEEVFPPESGDSKGEGNGEPEKDEFGRDIPRTEVQGPDGDNLKGRLVAMWARDTLGLPEDAYWAKTQTTKDLEKPWSLLPDLNQHNAQTTLLIDDSPLKALLQPYNHICVPEYGEKMWQWDRSQRPDEGQGVEADGAGAADVQDGVVNGVKADVGGAPILDHTLLALIGLLDTIKNQDNVASWVKSGGLFSSTTTSTSTASPSTTTTTPPDLESIYTASVPELSLPSPTPKKKERWRKRNRHRQQDNEKEEDKKEVLETKGPLTYTPSIGDFTHLASWDLKPDEVDGIPGLTRSNTPVAPSNSNTHGEPNATTNTEGDVEMDDSTSAPVIDTTVGTATATDASSNPTPTATTTDTDTTTPSTPTLVKDASELEQELEATRPQWSWYQDSSTRTYWVQRGIGACQALGLEVK</sequence>
<feature type="domain" description="FCP1 homology" evidence="3">
    <location>
        <begin position="83"/>
        <end position="298"/>
    </location>
</feature>
<comment type="subunit">
    <text evidence="1">Component of the TIM23 complex.</text>
</comment>
<comment type="function">
    <text evidence="1">Essential component of the TIM23 complex, a complex that mediates the translocation of transit peptide-containing proteins across the mitochondrial inner membrane.</text>
</comment>
<feature type="compositionally biased region" description="Basic and acidic residues" evidence="2">
    <location>
        <begin position="173"/>
        <end position="194"/>
    </location>
</feature>
<protein>
    <recommendedName>
        <fullName evidence="1">Mitochondrial import inner membrane translocase subunit TIM50</fullName>
    </recommendedName>
</protein>
<comment type="subcellular location">
    <subcellularLocation>
        <location evidence="1">Mitochondrion inner membrane</location>
        <topology evidence="1">Single-pass membrane protein</topology>
    </subcellularLocation>
</comment>
<dbReference type="SUPFAM" id="SSF56784">
    <property type="entry name" value="HAD-like"/>
    <property type="match status" value="1"/>
</dbReference>
<evidence type="ECO:0000313" key="4">
    <source>
        <dbReference type="EMBL" id="KAK7047704.1"/>
    </source>
</evidence>
<dbReference type="InterPro" id="IPR023214">
    <property type="entry name" value="HAD_sf"/>
</dbReference>
<proteinExistence type="inferred from homology"/>
<dbReference type="InterPro" id="IPR036412">
    <property type="entry name" value="HAD-like_sf"/>
</dbReference>
<organism evidence="4 5">
    <name type="scientific">Paramarasmius palmivorus</name>
    <dbReference type="NCBI Taxonomy" id="297713"/>
    <lineage>
        <taxon>Eukaryota</taxon>
        <taxon>Fungi</taxon>
        <taxon>Dikarya</taxon>
        <taxon>Basidiomycota</taxon>
        <taxon>Agaricomycotina</taxon>
        <taxon>Agaricomycetes</taxon>
        <taxon>Agaricomycetidae</taxon>
        <taxon>Agaricales</taxon>
        <taxon>Marasmiineae</taxon>
        <taxon>Marasmiaceae</taxon>
        <taxon>Paramarasmius</taxon>
    </lineage>
</organism>
<dbReference type="Proteomes" id="UP001383192">
    <property type="component" value="Unassembled WGS sequence"/>
</dbReference>
<feature type="region of interest" description="Disordered" evidence="2">
    <location>
        <begin position="354"/>
        <end position="432"/>
    </location>
</feature>
<evidence type="ECO:0000256" key="1">
    <source>
        <dbReference type="RuleBase" id="RU365079"/>
    </source>
</evidence>
<comment type="similarity">
    <text evidence="1">Belongs to the TIM50 family.</text>
</comment>